<dbReference type="PANTHER" id="PTHR47332:SF2">
    <property type="entry name" value="SET-6"/>
    <property type="match status" value="1"/>
</dbReference>
<dbReference type="Gene3D" id="1.10.220.160">
    <property type="match status" value="1"/>
</dbReference>
<comment type="caution">
    <text evidence="4">The sequence shown here is derived from an EMBL/GenBank/DDBJ whole genome shotgun (WGS) entry which is preliminary data.</text>
</comment>
<proteinExistence type="predicted"/>
<dbReference type="STRING" id="1141098.A0A1Y2E2C4"/>
<sequence>MEYPKTENETCYEVREIPQKHKGMVATRDIPVGELILREKYILACNQTKYPAETKKLMEGFDALSDEKQSQVMALWKHETPGYDIIFRESLRACRQEYDWLPESQDNEFLKFLHIFQTNAYMIQVEEMDDDEDQPLLALFIVASRINHSCYPNTTYRFEDKKYMTIRASRPIVKGEEITNYYVSAGNPSRKSDLQVAWGFECACPVCCRNDPTVDSDAFEKILVDIAKLKNSRDTGGEINGIKVVRKFRGDQDRLKRMLDQTEQRLALYDKLNWVPELRCEHATRSDISRHLWDLTKVPKYLEIRLESAKEAIRWGKVDYGPDTNFFVPHFVDVVRRLEAALNPPSEDDAAEDADPADAGDEDGA</sequence>
<feature type="region of interest" description="Disordered" evidence="2">
    <location>
        <begin position="342"/>
        <end position="365"/>
    </location>
</feature>
<dbReference type="Gene3D" id="2.170.270.10">
    <property type="entry name" value="SET domain"/>
    <property type="match status" value="1"/>
</dbReference>
<dbReference type="PANTHER" id="PTHR47332">
    <property type="entry name" value="SET DOMAIN-CONTAINING PROTEIN 5"/>
    <property type="match status" value="1"/>
</dbReference>
<dbReference type="CDD" id="cd20071">
    <property type="entry name" value="SET_SMYD"/>
    <property type="match status" value="1"/>
</dbReference>
<dbReference type="InParanoid" id="A0A1Y2E2C4"/>
<feature type="domain" description="SET" evidence="3">
    <location>
        <begin position="10"/>
        <end position="183"/>
    </location>
</feature>
<dbReference type="GeneID" id="63774560"/>
<evidence type="ECO:0000256" key="2">
    <source>
        <dbReference type="SAM" id="MobiDB-lite"/>
    </source>
</evidence>
<feature type="compositionally biased region" description="Acidic residues" evidence="2">
    <location>
        <begin position="346"/>
        <end position="365"/>
    </location>
</feature>
<accession>A0A1Y2E2C4</accession>
<organism evidence="4 5">
    <name type="scientific">Pseudomassariella vexata</name>
    <dbReference type="NCBI Taxonomy" id="1141098"/>
    <lineage>
        <taxon>Eukaryota</taxon>
        <taxon>Fungi</taxon>
        <taxon>Dikarya</taxon>
        <taxon>Ascomycota</taxon>
        <taxon>Pezizomycotina</taxon>
        <taxon>Sordariomycetes</taxon>
        <taxon>Xylariomycetidae</taxon>
        <taxon>Amphisphaeriales</taxon>
        <taxon>Pseudomassariaceae</taxon>
        <taxon>Pseudomassariella</taxon>
    </lineage>
</organism>
<keyword evidence="5" id="KW-1185">Reference proteome</keyword>
<feature type="coiled-coil region" evidence="1">
    <location>
        <begin position="245"/>
        <end position="272"/>
    </location>
</feature>
<dbReference type="Pfam" id="PF00856">
    <property type="entry name" value="SET"/>
    <property type="match status" value="1"/>
</dbReference>
<evidence type="ECO:0000313" key="5">
    <source>
        <dbReference type="Proteomes" id="UP000193689"/>
    </source>
</evidence>
<dbReference type="InterPro" id="IPR001214">
    <property type="entry name" value="SET_dom"/>
</dbReference>
<dbReference type="InterPro" id="IPR046341">
    <property type="entry name" value="SET_dom_sf"/>
</dbReference>
<evidence type="ECO:0000256" key="1">
    <source>
        <dbReference type="SAM" id="Coils"/>
    </source>
</evidence>
<evidence type="ECO:0000259" key="3">
    <source>
        <dbReference type="PROSITE" id="PS50280"/>
    </source>
</evidence>
<evidence type="ECO:0000313" key="4">
    <source>
        <dbReference type="EMBL" id="ORY65476.1"/>
    </source>
</evidence>
<keyword evidence="1" id="KW-0175">Coiled coil</keyword>
<dbReference type="SUPFAM" id="SSF82199">
    <property type="entry name" value="SET domain"/>
    <property type="match status" value="1"/>
</dbReference>
<name>A0A1Y2E2C4_9PEZI</name>
<dbReference type="PROSITE" id="PS50280">
    <property type="entry name" value="SET"/>
    <property type="match status" value="1"/>
</dbReference>
<dbReference type="AlphaFoldDB" id="A0A1Y2E2C4"/>
<dbReference type="RefSeq" id="XP_040716628.1">
    <property type="nucleotide sequence ID" value="XM_040858348.1"/>
</dbReference>
<dbReference type="OrthoDB" id="1028014at2759"/>
<protein>
    <recommendedName>
        <fullName evidence="3">SET domain-containing protein</fullName>
    </recommendedName>
</protein>
<dbReference type="SMART" id="SM00317">
    <property type="entry name" value="SET"/>
    <property type="match status" value="1"/>
</dbReference>
<dbReference type="EMBL" id="MCFJ01000006">
    <property type="protein sequence ID" value="ORY65476.1"/>
    <property type="molecule type" value="Genomic_DNA"/>
</dbReference>
<dbReference type="InterPro" id="IPR053185">
    <property type="entry name" value="SET_domain_protein"/>
</dbReference>
<dbReference type="Proteomes" id="UP000193689">
    <property type="component" value="Unassembled WGS sequence"/>
</dbReference>
<reference evidence="4 5" key="1">
    <citation type="submission" date="2016-07" db="EMBL/GenBank/DDBJ databases">
        <title>Pervasive Adenine N6-methylation of Active Genes in Fungi.</title>
        <authorList>
            <consortium name="DOE Joint Genome Institute"/>
            <person name="Mondo S.J."/>
            <person name="Dannebaum R.O."/>
            <person name="Kuo R.C."/>
            <person name="Labutti K."/>
            <person name="Haridas S."/>
            <person name="Kuo A."/>
            <person name="Salamov A."/>
            <person name="Ahrendt S.R."/>
            <person name="Lipzen A."/>
            <person name="Sullivan W."/>
            <person name="Andreopoulos W.B."/>
            <person name="Clum A."/>
            <person name="Lindquist E."/>
            <person name="Daum C."/>
            <person name="Ramamoorthy G.K."/>
            <person name="Gryganskyi A."/>
            <person name="Culley D."/>
            <person name="Magnuson J.K."/>
            <person name="James T.Y."/>
            <person name="O'Malley M.A."/>
            <person name="Stajich J.E."/>
            <person name="Spatafora J.W."/>
            <person name="Visel A."/>
            <person name="Grigoriev I.V."/>
        </authorList>
    </citation>
    <scope>NUCLEOTIDE SEQUENCE [LARGE SCALE GENOMIC DNA]</scope>
    <source>
        <strain evidence="4 5">CBS 129021</strain>
    </source>
</reference>
<gene>
    <name evidence="4" type="ORF">BCR38DRAFT_409168</name>
</gene>